<dbReference type="PANTHER" id="PTHR34290:SF2">
    <property type="entry name" value="OS04G0668800 PROTEIN"/>
    <property type="match status" value="1"/>
</dbReference>
<sequence>MTKLPALTLYFDGRCPFCASEMRRLMHWNQADHLAFVDISQPNFDPSPLGVDLAALNRELHSTTGDGRLLVGIDSMLAAYTLVGRGWLVWPLRVRVLRPLLAACYRRFARHRYWISSRLGYRLPPECRDGVCSVSSPFLK</sequence>
<accession>A0ABU6JC88</accession>
<dbReference type="PANTHER" id="PTHR34290">
    <property type="entry name" value="SI:CH73-390P7.2"/>
    <property type="match status" value="1"/>
</dbReference>
<dbReference type="InterPro" id="IPR007263">
    <property type="entry name" value="DCC1-like"/>
</dbReference>
<evidence type="ECO:0000313" key="1">
    <source>
        <dbReference type="EMBL" id="MEC4721269.1"/>
    </source>
</evidence>
<comment type="caution">
    <text evidence="1">The sequence shown here is derived from an EMBL/GenBank/DDBJ whole genome shotgun (WGS) entry which is preliminary data.</text>
</comment>
<evidence type="ECO:0000313" key="2">
    <source>
        <dbReference type="Proteomes" id="UP001352263"/>
    </source>
</evidence>
<dbReference type="RefSeq" id="WP_326507976.1">
    <property type="nucleotide sequence ID" value="NZ_JAWIIV010000017.1"/>
</dbReference>
<dbReference type="EMBL" id="JAWIIV010000017">
    <property type="protein sequence ID" value="MEC4721269.1"/>
    <property type="molecule type" value="Genomic_DNA"/>
</dbReference>
<proteinExistence type="predicted"/>
<dbReference type="InterPro" id="IPR044691">
    <property type="entry name" value="DCC1_Trx"/>
</dbReference>
<gene>
    <name evidence="1" type="ORF">RY831_19060</name>
</gene>
<dbReference type="Pfam" id="PF04134">
    <property type="entry name" value="DCC1-like"/>
    <property type="match status" value="1"/>
</dbReference>
<keyword evidence="2" id="KW-1185">Reference proteome</keyword>
<name>A0ABU6JC88_9BURK</name>
<protein>
    <submittedName>
        <fullName evidence="1">DUF393 domain-containing protein</fullName>
    </submittedName>
</protein>
<reference evidence="1 2" key="1">
    <citation type="submission" date="2023-10" db="EMBL/GenBank/DDBJ databases">
        <title>Noviherbaspirillum sp. CPCC 100848 genome assembly.</title>
        <authorList>
            <person name="Li X.Y."/>
            <person name="Fang X.M."/>
        </authorList>
    </citation>
    <scope>NUCLEOTIDE SEQUENCE [LARGE SCALE GENOMIC DNA]</scope>
    <source>
        <strain evidence="1 2">CPCC 100848</strain>
    </source>
</reference>
<organism evidence="1 2">
    <name type="scientific">Noviherbaspirillum album</name>
    <dbReference type="NCBI Taxonomy" id="3080276"/>
    <lineage>
        <taxon>Bacteria</taxon>
        <taxon>Pseudomonadati</taxon>
        <taxon>Pseudomonadota</taxon>
        <taxon>Betaproteobacteria</taxon>
        <taxon>Burkholderiales</taxon>
        <taxon>Oxalobacteraceae</taxon>
        <taxon>Noviherbaspirillum</taxon>
    </lineage>
</organism>
<dbReference type="Proteomes" id="UP001352263">
    <property type="component" value="Unassembled WGS sequence"/>
</dbReference>